<dbReference type="PIRSF" id="PIRSF015283">
    <property type="entry name" value="Regulatory_RpfE"/>
    <property type="match status" value="1"/>
</dbReference>
<dbReference type="EMBL" id="CP035704">
    <property type="protein sequence ID" value="QBB70509.1"/>
    <property type="molecule type" value="Genomic_DNA"/>
</dbReference>
<name>A0A411HJ01_9GAMM</name>
<dbReference type="RefSeq" id="WP_129832767.1">
    <property type="nucleotide sequence ID" value="NZ_CP035704.1"/>
</dbReference>
<dbReference type="KEGG" id="xbc:ELE36_09120"/>
<evidence type="ECO:0000313" key="2">
    <source>
        <dbReference type="Proteomes" id="UP000291562"/>
    </source>
</evidence>
<protein>
    <submittedName>
        <fullName evidence="1">Phosphoglycerate mutase</fullName>
    </submittedName>
</protein>
<gene>
    <name evidence="1" type="ORF">ELE36_09120</name>
</gene>
<dbReference type="InterPro" id="IPR016631">
    <property type="entry name" value="Regulatory_RpfE"/>
</dbReference>
<reference evidence="1 2" key="1">
    <citation type="submission" date="2019-01" db="EMBL/GenBank/DDBJ databases">
        <title>Pseudolysobacter antarctica gen. nov., sp. nov., isolated from Fildes Peninsula, Antarctica.</title>
        <authorList>
            <person name="Wei Z."/>
            <person name="Peng F."/>
        </authorList>
    </citation>
    <scope>NUCLEOTIDE SEQUENCE [LARGE SCALE GENOMIC DNA]</scope>
    <source>
        <strain evidence="1 2">AQ6-296</strain>
    </source>
</reference>
<keyword evidence="2" id="KW-1185">Reference proteome</keyword>
<proteinExistence type="predicted"/>
<accession>A0A411HJ01</accession>
<dbReference type="Proteomes" id="UP000291562">
    <property type="component" value="Chromosome"/>
</dbReference>
<sequence>MLYLLLPNKHRCAADPVLAKGTLSRWLSLGNQQPVLTGGREAILRQRFQFNGSQFPVAALTRELDKNDAGKHLWLRADPAYVRADMAAARMLACGELGLTQDEADMLGASLQPLFDEHGLVLETTTSSRWYLRCPATESLPEFAAPDAVLGDDLYLHMPSGDLGKRWRRLLSEVQITLHNHPLNAVRATRGQVPINSLWFWGAGVLPASIKTDLNRVISNDEVVLALATHAQIVAQNLPDNRSEIIATLAREESVLLDLGEMRDGAAIEREWLMPLATALKNGSITAIQLLFASGESCVARAAHRWRFWRRIQALQTISDVDEIASIMGSNDASG</sequence>
<dbReference type="OrthoDB" id="5295974at2"/>
<evidence type="ECO:0000313" key="1">
    <source>
        <dbReference type="EMBL" id="QBB70509.1"/>
    </source>
</evidence>
<organism evidence="1 2">
    <name type="scientific">Pseudolysobacter antarcticus</name>
    <dbReference type="NCBI Taxonomy" id="2511995"/>
    <lineage>
        <taxon>Bacteria</taxon>
        <taxon>Pseudomonadati</taxon>
        <taxon>Pseudomonadota</taxon>
        <taxon>Gammaproteobacteria</taxon>
        <taxon>Lysobacterales</taxon>
        <taxon>Rhodanobacteraceae</taxon>
        <taxon>Pseudolysobacter</taxon>
    </lineage>
</organism>
<dbReference type="AlphaFoldDB" id="A0A411HJ01"/>